<dbReference type="InterPro" id="IPR013233">
    <property type="entry name" value="PIG-X/PBN1"/>
</dbReference>
<dbReference type="PANTHER" id="PTHR28533">
    <property type="entry name" value="PROTEIN PBN1"/>
    <property type="match status" value="1"/>
</dbReference>
<dbReference type="Pfam" id="PF08320">
    <property type="entry name" value="PIG-X"/>
    <property type="match status" value="1"/>
</dbReference>
<evidence type="ECO:0000256" key="4">
    <source>
        <dbReference type="ARBA" id="ARBA00020410"/>
    </source>
</evidence>
<evidence type="ECO:0000256" key="7">
    <source>
        <dbReference type="ARBA" id="ARBA00022824"/>
    </source>
</evidence>
<evidence type="ECO:0000256" key="8">
    <source>
        <dbReference type="ARBA" id="ARBA00022989"/>
    </source>
</evidence>
<comment type="subcellular location">
    <subcellularLocation>
        <location evidence="11">Endoplasmic reticulum membrane</location>
        <topology evidence="11">Single-pass membrane protein</topology>
    </subcellularLocation>
    <subcellularLocation>
        <location evidence="1">Endoplasmic reticulum membrane</location>
        <topology evidence="1">Single-pass type III membrane protein</topology>
    </subcellularLocation>
</comment>
<evidence type="ECO:0000256" key="9">
    <source>
        <dbReference type="ARBA" id="ARBA00023136"/>
    </source>
</evidence>
<dbReference type="GO" id="GO:0006506">
    <property type="term" value="P:GPI anchor biosynthetic process"/>
    <property type="evidence" value="ECO:0007669"/>
    <property type="project" value="UniProtKB-UniPathway"/>
</dbReference>
<evidence type="ECO:0000256" key="1">
    <source>
        <dbReference type="ARBA" id="ARBA00004643"/>
    </source>
</evidence>
<keyword evidence="8 11" id="KW-1133">Transmembrane helix</keyword>
<dbReference type="PANTHER" id="PTHR28533:SF1">
    <property type="entry name" value="PROTEIN PBN1"/>
    <property type="match status" value="1"/>
</dbReference>
<comment type="function">
    <text evidence="11">Required for proper folding and/or the stability of a subset of proteins in the endoplasmic reticulum. Component of glycosylphosphatidylinositol-mannosyltransferase 1 which transfers the first of the 4 mannoses in the GPI-anchor precursors during GPI-anchor biosynthesis. Probably acts by stabilizing the mannosyltransferase GPI14.</text>
</comment>
<keyword evidence="5 11" id="KW-0337">GPI-anchor biosynthesis</keyword>
<dbReference type="FunCoup" id="A0A067M7J2">
    <property type="interactions" value="3"/>
</dbReference>
<dbReference type="InterPro" id="IPR042322">
    <property type="entry name" value="Pbn1"/>
</dbReference>
<dbReference type="OrthoDB" id="5546453at2759"/>
<dbReference type="GO" id="GO:0005789">
    <property type="term" value="C:endoplasmic reticulum membrane"/>
    <property type="evidence" value="ECO:0007669"/>
    <property type="project" value="UniProtKB-SubCell"/>
</dbReference>
<reference evidence="13" key="1">
    <citation type="journal article" date="2014" name="Proc. Natl. Acad. Sci. U.S.A.">
        <title>Extensive sampling of basidiomycete genomes demonstrates inadequacy of the white-rot/brown-rot paradigm for wood decay fungi.</title>
        <authorList>
            <person name="Riley R."/>
            <person name="Salamov A.A."/>
            <person name="Brown D.W."/>
            <person name="Nagy L.G."/>
            <person name="Floudas D."/>
            <person name="Held B.W."/>
            <person name="Levasseur A."/>
            <person name="Lombard V."/>
            <person name="Morin E."/>
            <person name="Otillar R."/>
            <person name="Lindquist E.A."/>
            <person name="Sun H."/>
            <person name="LaButti K.M."/>
            <person name="Schmutz J."/>
            <person name="Jabbour D."/>
            <person name="Luo H."/>
            <person name="Baker S.E."/>
            <person name="Pisabarro A.G."/>
            <person name="Walton J.D."/>
            <person name="Blanchette R.A."/>
            <person name="Henrissat B."/>
            <person name="Martin F."/>
            <person name="Cullen D."/>
            <person name="Hibbett D.S."/>
            <person name="Grigoriev I.V."/>
        </authorList>
    </citation>
    <scope>NUCLEOTIDE SEQUENCE [LARGE SCALE GENOMIC DNA]</scope>
    <source>
        <strain evidence="13">FD-172 SS1</strain>
    </source>
</reference>
<sequence>MDLYALFSASPASLAADTALSSSLAPPAHPFHLKTITTLSLPAEPQSPSPACSLHLLFQLPPSIFIDPYELEELEDHYGRLRYRVWGETDLEKPVSAVDSRGSVLLVDVGADILGNAHKKGGGGELQVEVPMHVRYLSPSPWTSTSKNVSGRPGQVVSEGMYEPVEWSWPLGFYACPRRADQVPEKEVQYNPLASIPAPFVSPFDATHTDITLIPPHPTANSTTYRALVPVGNIEHLSLVQYGTTLVVLLSFLYVGVACWRAASSLKAQRDKAE</sequence>
<comment type="pathway">
    <text evidence="2 11">Glycolipid biosynthesis; glycosylphosphatidylinositol-anchor biosynthesis.</text>
</comment>
<dbReference type="STRING" id="930990.A0A067M7J2"/>
<evidence type="ECO:0000313" key="13">
    <source>
        <dbReference type="Proteomes" id="UP000027195"/>
    </source>
</evidence>
<dbReference type="GO" id="GO:1990529">
    <property type="term" value="C:glycosylphosphatidylinositol-mannosyltransferase I complex"/>
    <property type="evidence" value="ECO:0007669"/>
    <property type="project" value="TreeGrafter"/>
</dbReference>
<evidence type="ECO:0000256" key="10">
    <source>
        <dbReference type="ARBA" id="ARBA00023180"/>
    </source>
</evidence>
<name>A0A067M7J2_BOTB1</name>
<evidence type="ECO:0000256" key="5">
    <source>
        <dbReference type="ARBA" id="ARBA00022502"/>
    </source>
</evidence>
<keyword evidence="7 11" id="KW-0256">Endoplasmic reticulum</keyword>
<keyword evidence="13" id="KW-1185">Reference proteome</keyword>
<evidence type="ECO:0000256" key="2">
    <source>
        <dbReference type="ARBA" id="ARBA00004687"/>
    </source>
</evidence>
<evidence type="ECO:0000313" key="12">
    <source>
        <dbReference type="EMBL" id="KDQ11743.1"/>
    </source>
</evidence>
<dbReference type="InParanoid" id="A0A067M7J2"/>
<keyword evidence="6 11" id="KW-0812">Transmembrane</keyword>
<comment type="similarity">
    <text evidence="3 11">Belongs to the PIGX family.</text>
</comment>
<dbReference type="GO" id="GO:0000030">
    <property type="term" value="F:mannosyltransferase activity"/>
    <property type="evidence" value="ECO:0007669"/>
    <property type="project" value="TreeGrafter"/>
</dbReference>
<feature type="transmembrane region" description="Helical" evidence="11">
    <location>
        <begin position="239"/>
        <end position="260"/>
    </location>
</feature>
<keyword evidence="9 11" id="KW-0472">Membrane</keyword>
<gene>
    <name evidence="12" type="ORF">BOTBODRAFT_177121</name>
</gene>
<evidence type="ECO:0000256" key="11">
    <source>
        <dbReference type="RuleBase" id="RU366056"/>
    </source>
</evidence>
<dbReference type="AlphaFoldDB" id="A0A067M7J2"/>
<evidence type="ECO:0000256" key="6">
    <source>
        <dbReference type="ARBA" id="ARBA00022692"/>
    </source>
</evidence>
<dbReference type="EMBL" id="KL198056">
    <property type="protein sequence ID" value="KDQ11743.1"/>
    <property type="molecule type" value="Genomic_DNA"/>
</dbReference>
<accession>A0A067M7J2</accession>
<dbReference type="HOGENOM" id="CLU_100668_0_0_1"/>
<keyword evidence="10" id="KW-0325">Glycoprotein</keyword>
<dbReference type="SMART" id="SM00780">
    <property type="entry name" value="PIG-X"/>
    <property type="match status" value="1"/>
</dbReference>
<organism evidence="12 13">
    <name type="scientific">Botryobasidium botryosum (strain FD-172 SS1)</name>
    <dbReference type="NCBI Taxonomy" id="930990"/>
    <lineage>
        <taxon>Eukaryota</taxon>
        <taxon>Fungi</taxon>
        <taxon>Dikarya</taxon>
        <taxon>Basidiomycota</taxon>
        <taxon>Agaricomycotina</taxon>
        <taxon>Agaricomycetes</taxon>
        <taxon>Cantharellales</taxon>
        <taxon>Botryobasidiaceae</taxon>
        <taxon>Botryobasidium</taxon>
    </lineage>
</organism>
<dbReference type="UniPathway" id="UPA00196"/>
<protein>
    <recommendedName>
        <fullName evidence="4 11">Protein PBN1</fullName>
    </recommendedName>
</protein>
<evidence type="ECO:0000256" key="3">
    <source>
        <dbReference type="ARBA" id="ARBA00010345"/>
    </source>
</evidence>
<dbReference type="Proteomes" id="UP000027195">
    <property type="component" value="Unassembled WGS sequence"/>
</dbReference>
<proteinExistence type="inferred from homology"/>